<evidence type="ECO:0000313" key="3">
    <source>
        <dbReference type="EMBL" id="OBK21273.1"/>
    </source>
</evidence>
<accession>A0A1A3NGL2</accession>
<name>A0A1A3NGL2_MYCAS</name>
<organism evidence="3 4">
    <name type="scientific">Mycobacterium asiaticum</name>
    <dbReference type="NCBI Taxonomy" id="1790"/>
    <lineage>
        <taxon>Bacteria</taxon>
        <taxon>Bacillati</taxon>
        <taxon>Actinomycetota</taxon>
        <taxon>Actinomycetes</taxon>
        <taxon>Mycobacteriales</taxon>
        <taxon>Mycobacteriaceae</taxon>
        <taxon>Mycobacterium</taxon>
    </lineage>
</organism>
<protein>
    <recommendedName>
        <fullName evidence="5">Twin-arginine translocation pathway signal</fullName>
    </recommendedName>
</protein>
<dbReference type="OrthoDB" id="5192320at2"/>
<proteinExistence type="predicted"/>
<evidence type="ECO:0000256" key="2">
    <source>
        <dbReference type="ARBA" id="ARBA00023136"/>
    </source>
</evidence>
<dbReference type="AlphaFoldDB" id="A0A1A3NGL2"/>
<evidence type="ECO:0000256" key="1">
    <source>
        <dbReference type="ARBA" id="ARBA00004370"/>
    </source>
</evidence>
<dbReference type="PANTHER" id="PTHR37042:SF4">
    <property type="entry name" value="OUTER MEMBRANE PROTEIN RV1973"/>
    <property type="match status" value="1"/>
</dbReference>
<dbReference type="PANTHER" id="PTHR37042">
    <property type="entry name" value="OUTER MEMBRANE PROTEIN RV1973"/>
    <property type="match status" value="1"/>
</dbReference>
<comment type="subcellular location">
    <subcellularLocation>
        <location evidence="1">Membrane</location>
    </subcellularLocation>
</comment>
<sequence>MAATPAAASVGAWQLVVKSRQPPAIADQAAARQTVIDAASDGTVKVLSYSPDTLDRDFAAARACLTGDFLGFYDEFTRQIVEPAARARALTTTAKVQRAGVETLTSSEATILVFVDQTTTTNDAADPRSTSSSVRVNLTRVKGTWLINQFKPV</sequence>
<reference evidence="3 4" key="1">
    <citation type="submission" date="2016-06" db="EMBL/GenBank/DDBJ databases">
        <authorList>
            <person name="Kjaerup R.B."/>
            <person name="Dalgaard T.S."/>
            <person name="Juul-Madsen H.R."/>
        </authorList>
    </citation>
    <scope>NUCLEOTIDE SEQUENCE [LARGE SCALE GENOMIC DNA]</scope>
    <source>
        <strain evidence="3 4">1165133.8</strain>
    </source>
</reference>
<dbReference type="EMBL" id="LZLS01000207">
    <property type="protein sequence ID" value="OBK21273.1"/>
    <property type="molecule type" value="Genomic_DNA"/>
</dbReference>
<gene>
    <name evidence="3" type="ORF">A5634_10630</name>
</gene>
<dbReference type="GO" id="GO:0016020">
    <property type="term" value="C:membrane"/>
    <property type="evidence" value="ECO:0007669"/>
    <property type="project" value="UniProtKB-SubCell"/>
</dbReference>
<evidence type="ECO:0000313" key="4">
    <source>
        <dbReference type="Proteomes" id="UP000093928"/>
    </source>
</evidence>
<dbReference type="Proteomes" id="UP000093928">
    <property type="component" value="Unassembled WGS sequence"/>
</dbReference>
<keyword evidence="2" id="KW-0472">Membrane</keyword>
<comment type="caution">
    <text evidence="3">The sequence shown here is derived from an EMBL/GenBank/DDBJ whole genome shotgun (WGS) entry which is preliminary data.</text>
</comment>
<evidence type="ECO:0008006" key="5">
    <source>
        <dbReference type="Google" id="ProtNLM"/>
    </source>
</evidence>